<dbReference type="HAMAP" id="MF_00112">
    <property type="entry name" value="GGGP_HepGP_synthase"/>
    <property type="match status" value="1"/>
</dbReference>
<feature type="binding site" evidence="10">
    <location>
        <position position="192"/>
    </location>
    <ligand>
        <name>sn-glycerol 1-phosphate</name>
        <dbReference type="ChEBI" id="CHEBI:57685"/>
    </ligand>
</feature>
<evidence type="ECO:0000256" key="6">
    <source>
        <dbReference type="ARBA" id="ARBA00023098"/>
    </source>
</evidence>
<sequence>MHANWKTWTHVTKLDPDKRLPPGAVEEIATSGTDALMLSGTLNVTRENLLELLDQVSLYGLPVVVEPASPDCAIFDGGVDHLFVPSVLNTDDVRWIVGKHYTWLLSNGDGIKWDMVVPEAYIVLNPDSAVGRVTGADCNLSAREVSAFAQVADRYFRFPIVYIEYSGRYGDPRVVQAAAGAVHDAIIYYGGGIRSAKQAAEMGRYADTIVVGNAVYEEGIEVLRATVRAVH</sequence>
<keyword evidence="8 10" id="KW-1208">Phospholipid metabolism</keyword>
<reference evidence="11 12" key="1">
    <citation type="submission" date="2023-10" db="EMBL/GenBank/DDBJ databases">
        <title>The complete genome sequence of Methanoculleus receptaculi DSM 18860.</title>
        <authorList>
            <person name="Lai S.-J."/>
            <person name="You Y.-T."/>
            <person name="Chen S.-C."/>
        </authorList>
    </citation>
    <scope>NUCLEOTIDE SEQUENCE [LARGE SCALE GENOMIC DNA]</scope>
    <source>
        <strain evidence="11 12">DSM 18860</strain>
    </source>
</reference>
<feature type="binding site" evidence="10">
    <location>
        <begin position="162"/>
        <end position="167"/>
    </location>
    <ligand>
        <name>sn-glycerol 1-phosphate</name>
        <dbReference type="ChEBI" id="CHEBI:57685"/>
    </ligand>
</feature>
<dbReference type="NCBIfam" id="TIGR04146">
    <property type="entry name" value="GGGPS_Afulg"/>
    <property type="match status" value="1"/>
</dbReference>
<gene>
    <name evidence="11" type="ORF">R6Y96_06305</name>
</gene>
<dbReference type="KEGG" id="mrc:R6Y96_06305"/>
<comment type="subcellular location">
    <subcellularLocation>
        <location evidence="10">Cytoplasm</location>
    </subcellularLocation>
</comment>
<dbReference type="Proteomes" id="UP001305652">
    <property type="component" value="Chromosome"/>
</dbReference>
<organism evidence="11 12">
    <name type="scientific">Methanoculleus receptaculi</name>
    <dbReference type="NCBI Taxonomy" id="394967"/>
    <lineage>
        <taxon>Archaea</taxon>
        <taxon>Methanobacteriati</taxon>
        <taxon>Methanobacteriota</taxon>
        <taxon>Stenosarchaea group</taxon>
        <taxon>Methanomicrobia</taxon>
        <taxon>Methanomicrobiales</taxon>
        <taxon>Methanomicrobiaceae</taxon>
        <taxon>Methanoculleus</taxon>
    </lineage>
</organism>
<comment type="catalytic activity">
    <reaction evidence="9 10">
        <text>sn-glycerol 1-phosphate + (2E,6E,10E)-geranylgeranyl diphosphate = sn-3-O-(geranylgeranyl)glycerol 1-phosphate + diphosphate</text>
        <dbReference type="Rhea" id="RHEA:23404"/>
        <dbReference type="ChEBI" id="CHEBI:33019"/>
        <dbReference type="ChEBI" id="CHEBI:57677"/>
        <dbReference type="ChEBI" id="CHEBI:57685"/>
        <dbReference type="ChEBI" id="CHEBI:58756"/>
        <dbReference type="EC" id="2.5.1.41"/>
    </reaction>
</comment>
<dbReference type="RefSeq" id="WP_318620390.1">
    <property type="nucleotide sequence ID" value="NZ_CP137642.1"/>
</dbReference>
<dbReference type="CDD" id="cd02812">
    <property type="entry name" value="PcrB_like"/>
    <property type="match status" value="1"/>
</dbReference>
<keyword evidence="6 10" id="KW-0443">Lipid metabolism</keyword>
<evidence type="ECO:0000256" key="8">
    <source>
        <dbReference type="ARBA" id="ARBA00023264"/>
    </source>
</evidence>
<proteinExistence type="inferred from homology"/>
<protein>
    <recommendedName>
        <fullName evidence="10">Geranylgeranylglyceryl phosphate synthase</fullName>
        <shortName evidence="10">GGGP synthase</shortName>
        <shortName evidence="10">GGGPS</shortName>
        <ecNumber evidence="10">2.5.1.41</ecNumber>
    </recommendedName>
    <alternativeName>
        <fullName evidence="10">(S)-3-O-geranylgeranylglyceryl phosphate synthase</fullName>
    </alternativeName>
    <alternativeName>
        <fullName evidence="10">Phosphoglycerol geranylgeranyltransferase</fullName>
    </alternativeName>
</protein>
<dbReference type="GO" id="GO:0046474">
    <property type="term" value="P:glycerophospholipid biosynthetic process"/>
    <property type="evidence" value="ECO:0007669"/>
    <property type="project" value="UniProtKB-UniRule"/>
</dbReference>
<dbReference type="InterPro" id="IPR026438">
    <property type="entry name" value="GGGP_synthase_archaea"/>
</dbReference>
<dbReference type="NCBIfam" id="TIGR01768">
    <property type="entry name" value="GGGP-family"/>
    <property type="match status" value="1"/>
</dbReference>
<dbReference type="NCBIfam" id="NF003199">
    <property type="entry name" value="PRK04169.1-3"/>
    <property type="match status" value="1"/>
</dbReference>
<dbReference type="Gene3D" id="3.20.20.390">
    <property type="entry name" value="FMN-linked oxidoreductases"/>
    <property type="match status" value="1"/>
</dbReference>
<keyword evidence="3 10" id="KW-0808">Transferase</keyword>
<evidence type="ECO:0000313" key="12">
    <source>
        <dbReference type="Proteomes" id="UP001305652"/>
    </source>
</evidence>
<evidence type="ECO:0000256" key="4">
    <source>
        <dbReference type="ARBA" id="ARBA00022723"/>
    </source>
</evidence>
<dbReference type="EMBL" id="CP137642">
    <property type="protein sequence ID" value="WOX56928.1"/>
    <property type="molecule type" value="Genomic_DNA"/>
</dbReference>
<accession>A0AAX4FTY7</accession>
<feature type="binding site" evidence="10">
    <location>
        <position position="15"/>
    </location>
    <ligand>
        <name>Mg(2+)</name>
        <dbReference type="ChEBI" id="CHEBI:18420"/>
    </ligand>
</feature>
<keyword evidence="7 10" id="KW-0594">Phospholipid biosynthesis</keyword>
<evidence type="ECO:0000256" key="5">
    <source>
        <dbReference type="ARBA" id="ARBA00022842"/>
    </source>
</evidence>
<dbReference type="Pfam" id="PF01884">
    <property type="entry name" value="PcrB"/>
    <property type="match status" value="1"/>
</dbReference>
<evidence type="ECO:0000256" key="3">
    <source>
        <dbReference type="ARBA" id="ARBA00022679"/>
    </source>
</evidence>
<feature type="binding site" evidence="10">
    <location>
        <begin position="212"/>
        <end position="213"/>
    </location>
    <ligand>
        <name>sn-glycerol 1-phosphate</name>
        <dbReference type="ChEBI" id="CHEBI:57685"/>
    </ligand>
</feature>
<dbReference type="GO" id="GO:0047294">
    <property type="term" value="F:phosphoglycerol geranylgeranyltransferase activity"/>
    <property type="evidence" value="ECO:0007669"/>
    <property type="project" value="UniProtKB-UniRule"/>
</dbReference>
<evidence type="ECO:0000256" key="1">
    <source>
        <dbReference type="ARBA" id="ARBA00022490"/>
    </source>
</evidence>
<comment type="pathway">
    <text evidence="10">Membrane lipid metabolism; glycerophospholipid metabolism.</text>
</comment>
<dbReference type="EC" id="2.5.1.41" evidence="10"/>
<keyword evidence="2 10" id="KW-0444">Lipid biosynthesis</keyword>
<keyword evidence="12" id="KW-1185">Reference proteome</keyword>
<evidence type="ECO:0000313" key="11">
    <source>
        <dbReference type="EMBL" id="WOX56928.1"/>
    </source>
</evidence>
<dbReference type="GO" id="GO:0000287">
    <property type="term" value="F:magnesium ion binding"/>
    <property type="evidence" value="ECO:0007669"/>
    <property type="project" value="UniProtKB-UniRule"/>
</dbReference>
<dbReference type="PANTHER" id="PTHR40029:SF2">
    <property type="entry name" value="HEPTAPRENYLGLYCERYL PHOSPHATE SYNTHASE"/>
    <property type="match status" value="1"/>
</dbReference>
<keyword evidence="1 10" id="KW-0963">Cytoplasm</keyword>
<name>A0AAX4FTY7_9EURY</name>
<evidence type="ECO:0000256" key="9">
    <source>
        <dbReference type="ARBA" id="ARBA00047288"/>
    </source>
</evidence>
<dbReference type="GO" id="GO:0005737">
    <property type="term" value="C:cytoplasm"/>
    <property type="evidence" value="ECO:0007669"/>
    <property type="project" value="UniProtKB-SubCell"/>
</dbReference>
<dbReference type="InterPro" id="IPR039074">
    <property type="entry name" value="GGGP/HepGP_synthase_I"/>
</dbReference>
<dbReference type="AlphaFoldDB" id="A0AAX4FTY7"/>
<dbReference type="InterPro" id="IPR038597">
    <property type="entry name" value="GGGP/HepGP_synthase_sf"/>
</dbReference>
<dbReference type="GeneID" id="85732752"/>
<evidence type="ECO:0000256" key="7">
    <source>
        <dbReference type="ARBA" id="ARBA00023209"/>
    </source>
</evidence>
<keyword evidence="4 10" id="KW-0479">Metal-binding</keyword>
<keyword evidence="5 10" id="KW-0460">Magnesium</keyword>
<comment type="function">
    <text evidence="10">Prenyltransferase that catalyzes the transfer of the geranylgeranyl moiety of geranylgeranyl diphosphate (GGPP) to the C3 hydroxyl of sn-glycerol-1-phosphate (G1P). This reaction is the first ether-bond-formation step in the biosynthesis of archaeal membrane lipids.</text>
</comment>
<feature type="binding site" evidence="10">
    <location>
        <position position="13"/>
    </location>
    <ligand>
        <name>sn-glycerol 1-phosphate</name>
        <dbReference type="ChEBI" id="CHEBI:57685"/>
    </ligand>
</feature>
<evidence type="ECO:0000256" key="10">
    <source>
        <dbReference type="HAMAP-Rule" id="MF_00112"/>
    </source>
</evidence>
<dbReference type="PANTHER" id="PTHR40029">
    <property type="match status" value="1"/>
</dbReference>
<dbReference type="InterPro" id="IPR008205">
    <property type="entry name" value="GGGP_HepGP_synthase"/>
</dbReference>
<dbReference type="GO" id="GO:0120536">
    <property type="term" value="F:heptaprenylglyceryl phosphate synthase activity"/>
    <property type="evidence" value="ECO:0007669"/>
    <property type="project" value="UniProtKB-ARBA"/>
</dbReference>
<comment type="similarity">
    <text evidence="10">Belongs to the GGGP/HepGP synthase family. Group I subfamily.</text>
</comment>
<dbReference type="SUPFAM" id="SSF51395">
    <property type="entry name" value="FMN-linked oxidoreductases"/>
    <property type="match status" value="1"/>
</dbReference>
<comment type="cofactor">
    <cofactor evidence="10">
        <name>Mg(2+)</name>
        <dbReference type="ChEBI" id="CHEBI:18420"/>
    </cofactor>
</comment>
<evidence type="ECO:0000256" key="2">
    <source>
        <dbReference type="ARBA" id="ARBA00022516"/>
    </source>
</evidence>
<comment type="caution">
    <text evidence="10">Lacks conserved residue(s) required for the propagation of feature annotation.</text>
</comment>
<feature type="binding site" evidence="10">
    <location>
        <position position="41"/>
    </location>
    <ligand>
        <name>Mg(2+)</name>
        <dbReference type="ChEBI" id="CHEBI:18420"/>
    </ligand>
</feature>